<dbReference type="InterPro" id="IPR014031">
    <property type="entry name" value="Ketoacyl_synth_C"/>
</dbReference>
<evidence type="ECO:0000259" key="4">
    <source>
        <dbReference type="PROSITE" id="PS52004"/>
    </source>
</evidence>
<evidence type="ECO:0000313" key="6">
    <source>
        <dbReference type="Proteomes" id="UP000246005"/>
    </source>
</evidence>
<dbReference type="EMBL" id="QGHB01000007">
    <property type="protein sequence ID" value="PWK84851.1"/>
    <property type="molecule type" value="Genomic_DNA"/>
</dbReference>
<dbReference type="InterPro" id="IPR016039">
    <property type="entry name" value="Thiolase-like"/>
</dbReference>
<dbReference type="PROSITE" id="PS52004">
    <property type="entry name" value="KS3_2"/>
    <property type="match status" value="1"/>
</dbReference>
<dbReference type="GO" id="GO:0006633">
    <property type="term" value="P:fatty acid biosynthetic process"/>
    <property type="evidence" value="ECO:0007669"/>
    <property type="project" value="TreeGrafter"/>
</dbReference>
<dbReference type="RefSeq" id="WP_109638367.1">
    <property type="nucleotide sequence ID" value="NZ_QGHB01000007.1"/>
</dbReference>
<protein>
    <submittedName>
        <fullName evidence="5">3-oxoacyl-[acyl-carrier-protein] synthase II</fullName>
    </submittedName>
</protein>
<dbReference type="AlphaFoldDB" id="A0A316HXH4"/>
<dbReference type="SUPFAM" id="SSF53901">
    <property type="entry name" value="Thiolase-like"/>
    <property type="match status" value="2"/>
</dbReference>
<dbReference type="SMART" id="SM00825">
    <property type="entry name" value="PKS_KS"/>
    <property type="match status" value="1"/>
</dbReference>
<keyword evidence="2 3" id="KW-0808">Transferase</keyword>
<organism evidence="5 6">
    <name type="scientific">Lentzea atacamensis</name>
    <dbReference type="NCBI Taxonomy" id="531938"/>
    <lineage>
        <taxon>Bacteria</taxon>
        <taxon>Bacillati</taxon>
        <taxon>Actinomycetota</taxon>
        <taxon>Actinomycetes</taxon>
        <taxon>Pseudonocardiales</taxon>
        <taxon>Pseudonocardiaceae</taxon>
        <taxon>Lentzea</taxon>
    </lineage>
</organism>
<dbReference type="InterPro" id="IPR014030">
    <property type="entry name" value="Ketoacyl_synth_N"/>
</dbReference>
<evidence type="ECO:0000256" key="3">
    <source>
        <dbReference type="RuleBase" id="RU003694"/>
    </source>
</evidence>
<gene>
    <name evidence="5" type="ORF">C8D88_10758</name>
</gene>
<dbReference type="PANTHER" id="PTHR11712">
    <property type="entry name" value="POLYKETIDE SYNTHASE-RELATED"/>
    <property type="match status" value="1"/>
</dbReference>
<dbReference type="PANTHER" id="PTHR11712:SF336">
    <property type="entry name" value="3-OXOACYL-[ACYL-CARRIER-PROTEIN] SYNTHASE, MITOCHONDRIAL"/>
    <property type="match status" value="1"/>
</dbReference>
<evidence type="ECO:0000313" key="5">
    <source>
        <dbReference type="EMBL" id="PWK84851.1"/>
    </source>
</evidence>
<reference evidence="5 6" key="1">
    <citation type="submission" date="2018-05" db="EMBL/GenBank/DDBJ databases">
        <title>Genomic Encyclopedia of Type Strains, Phase IV (KMG-IV): sequencing the most valuable type-strain genomes for metagenomic binning, comparative biology and taxonomic classification.</title>
        <authorList>
            <person name="Goeker M."/>
        </authorList>
    </citation>
    <scope>NUCLEOTIDE SEQUENCE [LARGE SCALE GENOMIC DNA]</scope>
    <source>
        <strain evidence="5 6">DSM 45480</strain>
    </source>
</reference>
<dbReference type="InterPro" id="IPR000794">
    <property type="entry name" value="Beta-ketoacyl_synthase"/>
</dbReference>
<evidence type="ECO:0000256" key="2">
    <source>
        <dbReference type="ARBA" id="ARBA00022679"/>
    </source>
</evidence>
<dbReference type="Gene3D" id="3.40.47.10">
    <property type="match status" value="2"/>
</dbReference>
<comment type="similarity">
    <text evidence="1 3">Belongs to the thiolase-like superfamily. Beta-ketoacyl-ACP synthases family.</text>
</comment>
<dbReference type="Proteomes" id="UP000246005">
    <property type="component" value="Unassembled WGS sequence"/>
</dbReference>
<dbReference type="CDD" id="cd00834">
    <property type="entry name" value="KAS_I_II"/>
    <property type="match status" value="1"/>
</dbReference>
<evidence type="ECO:0000256" key="1">
    <source>
        <dbReference type="ARBA" id="ARBA00008467"/>
    </source>
</evidence>
<accession>A0A316HXH4</accession>
<proteinExistence type="inferred from homology"/>
<sequence length="419" mass="43244">MKRVAITGVGAVTPLGNDMATTWRGLVDGRGGISALRTFDASTFPVRIAAQVNGFDAVRRLGRSTARKLSRAAGFAVAAADEAVRAADVQPTDGSQWCKGVCLAGTVGRAELTELVGMAEDVLAGRYRRQAPAVVVRRDQSFVSAFIARRHGFAGPVVNISTACAGAANAVGEGLRMIRAGECDVVLAGGYDSLTTWLDVLGFSLLGALAAGWENDPAAASRPFSADRNGFVLGEGAVVLLLEDWDRAHARGATVHAELAGYGSTLNAYRVTDSPPDGGGAIEAMRLAIQDAGARPNLVDYVVAHGTGTPGNDASETVAIKEVFGEHAGALCVSSPKSMTGHLTSAAAGVNLIAALGALRTGLIPPTVNLRRPDPALDLDFVPLTARARQVETVLVNAFAFGGTNASLVVRSTRGGCRD</sequence>
<dbReference type="NCBIfam" id="NF005589">
    <property type="entry name" value="PRK07314.1"/>
    <property type="match status" value="1"/>
</dbReference>
<feature type="domain" description="Ketosynthase family 3 (KS3)" evidence="4">
    <location>
        <begin position="1"/>
        <end position="412"/>
    </location>
</feature>
<dbReference type="GO" id="GO:0004315">
    <property type="term" value="F:3-oxoacyl-[acyl-carrier-protein] synthase activity"/>
    <property type="evidence" value="ECO:0007669"/>
    <property type="project" value="TreeGrafter"/>
</dbReference>
<dbReference type="Pfam" id="PF00109">
    <property type="entry name" value="ketoacyl-synt"/>
    <property type="match status" value="1"/>
</dbReference>
<dbReference type="Pfam" id="PF02801">
    <property type="entry name" value="Ketoacyl-synt_C"/>
    <property type="match status" value="1"/>
</dbReference>
<dbReference type="GO" id="GO:0005829">
    <property type="term" value="C:cytosol"/>
    <property type="evidence" value="ECO:0007669"/>
    <property type="project" value="TreeGrafter"/>
</dbReference>
<dbReference type="InterPro" id="IPR020841">
    <property type="entry name" value="PKS_Beta-ketoAc_synthase_dom"/>
</dbReference>
<comment type="caution">
    <text evidence="5">The sequence shown here is derived from an EMBL/GenBank/DDBJ whole genome shotgun (WGS) entry which is preliminary data.</text>
</comment>
<name>A0A316HXH4_9PSEU</name>